<accession>A0A841FI30</accession>
<dbReference type="InterPro" id="IPR001932">
    <property type="entry name" value="PPM-type_phosphatase-like_dom"/>
</dbReference>
<gene>
    <name evidence="4" type="ORF">HNR73_003730</name>
</gene>
<evidence type="ECO:0000256" key="1">
    <source>
        <dbReference type="ARBA" id="ARBA00022801"/>
    </source>
</evidence>
<protein>
    <submittedName>
        <fullName evidence="4">Serine phosphatase RsbU (Regulator of sigma subunit)</fullName>
    </submittedName>
</protein>
<sequence>MLGDLLGASHLMPLELLPARTAECAAHAGIAEVVIYLGDLQRRTLRLVPGVGTVGDAHADEIAVEATVPGRAYQLGITIDVKPPDEEGFHWWVPLIDGTDRLGLLRVRCEYGDEHAREDVDRLAALVALIVVSKRDNSDTLARLVRTEPLSIAAEMQWRLTNARSYADGRVVISASMEPAYQISGDAFDYGTDGPFVHLSIFDAMGHDMAAGLTANLAVAACRNGRRQGADLLEVGDLIEAALIEQYRYERYATGVLATLDTRTGEFTWVNRGHPPPMLIRGSRWSTILECPPSHPMGTGLDVRNPACVEQLEPGDRILLYTDGITDARNREGESFGRDRFSDFLIRRHADRLPVPETLRRFTETFLEHHDGHLRDDATILLCEWLGPSMSATDHAAALTGVVDPNPATRPEGDPASAPIQHRTERRP</sequence>
<dbReference type="SMART" id="SM00331">
    <property type="entry name" value="PP2C_SIG"/>
    <property type="match status" value="1"/>
</dbReference>
<organism evidence="4 5">
    <name type="scientific">Phytomonospora endophytica</name>
    <dbReference type="NCBI Taxonomy" id="714109"/>
    <lineage>
        <taxon>Bacteria</taxon>
        <taxon>Bacillati</taxon>
        <taxon>Actinomycetota</taxon>
        <taxon>Actinomycetes</taxon>
        <taxon>Micromonosporales</taxon>
        <taxon>Micromonosporaceae</taxon>
        <taxon>Phytomonospora</taxon>
    </lineage>
</organism>
<dbReference type="GO" id="GO:0016791">
    <property type="term" value="F:phosphatase activity"/>
    <property type="evidence" value="ECO:0007669"/>
    <property type="project" value="TreeGrafter"/>
</dbReference>
<dbReference type="PANTHER" id="PTHR43156">
    <property type="entry name" value="STAGE II SPORULATION PROTEIN E-RELATED"/>
    <property type="match status" value="1"/>
</dbReference>
<dbReference type="PANTHER" id="PTHR43156:SF2">
    <property type="entry name" value="STAGE II SPORULATION PROTEIN E"/>
    <property type="match status" value="1"/>
</dbReference>
<keyword evidence="5" id="KW-1185">Reference proteome</keyword>
<evidence type="ECO:0000259" key="3">
    <source>
        <dbReference type="SMART" id="SM00331"/>
    </source>
</evidence>
<evidence type="ECO:0000256" key="2">
    <source>
        <dbReference type="SAM" id="MobiDB-lite"/>
    </source>
</evidence>
<proteinExistence type="predicted"/>
<reference evidence="4 5" key="1">
    <citation type="submission" date="2020-08" db="EMBL/GenBank/DDBJ databases">
        <title>Genomic Encyclopedia of Type Strains, Phase IV (KMG-IV): sequencing the most valuable type-strain genomes for metagenomic binning, comparative biology and taxonomic classification.</title>
        <authorList>
            <person name="Goeker M."/>
        </authorList>
    </citation>
    <scope>NUCLEOTIDE SEQUENCE [LARGE SCALE GENOMIC DNA]</scope>
    <source>
        <strain evidence="4 5">YIM 65646</strain>
    </source>
</reference>
<dbReference type="SUPFAM" id="SSF81606">
    <property type="entry name" value="PP2C-like"/>
    <property type="match status" value="1"/>
</dbReference>
<dbReference type="Pfam" id="PF07228">
    <property type="entry name" value="SpoIIE"/>
    <property type="match status" value="1"/>
</dbReference>
<evidence type="ECO:0000313" key="5">
    <source>
        <dbReference type="Proteomes" id="UP000548476"/>
    </source>
</evidence>
<feature type="domain" description="PPM-type phosphatase" evidence="3">
    <location>
        <begin position="168"/>
        <end position="385"/>
    </location>
</feature>
<dbReference type="InterPro" id="IPR036457">
    <property type="entry name" value="PPM-type-like_dom_sf"/>
</dbReference>
<dbReference type="Proteomes" id="UP000548476">
    <property type="component" value="Unassembled WGS sequence"/>
</dbReference>
<name>A0A841FI30_9ACTN</name>
<dbReference type="Gene3D" id="3.60.40.10">
    <property type="entry name" value="PPM-type phosphatase domain"/>
    <property type="match status" value="1"/>
</dbReference>
<evidence type="ECO:0000313" key="4">
    <source>
        <dbReference type="EMBL" id="MBB6035866.1"/>
    </source>
</evidence>
<comment type="caution">
    <text evidence="4">The sequence shown here is derived from an EMBL/GenBank/DDBJ whole genome shotgun (WGS) entry which is preliminary data.</text>
</comment>
<dbReference type="InterPro" id="IPR052016">
    <property type="entry name" value="Bact_Sigma-Reg"/>
</dbReference>
<feature type="region of interest" description="Disordered" evidence="2">
    <location>
        <begin position="402"/>
        <end position="428"/>
    </location>
</feature>
<keyword evidence="1" id="KW-0378">Hydrolase</keyword>
<dbReference type="AlphaFoldDB" id="A0A841FI30"/>
<dbReference type="RefSeq" id="WP_203686987.1">
    <property type="nucleotide sequence ID" value="NZ_BONT01000105.1"/>
</dbReference>
<dbReference type="EMBL" id="JACHGT010000007">
    <property type="protein sequence ID" value="MBB6035866.1"/>
    <property type="molecule type" value="Genomic_DNA"/>
</dbReference>